<keyword evidence="4 6" id="KW-1133">Transmembrane helix</keyword>
<sequence length="306" mass="31334">MSPDIVVAVLLTIIAASTPLLLAAIGELVAERSGVLNLGVEGMMIVGAAAGFAGAQVAGSAYVGVLCAALAGVALSILFAILVLVFTTNQVATGLSITLLGIGIAGLVGQGYVGTPGVKLRALEIPLLSEIPVLGRLLFSHDILVYLSVILVAAVAWILARTRLGLTIRAVGDNHHSAHAIGYNVVAVRFLAVMFGGLCAGLAGGYLSLVYTPQWVEGMSAGRGWIAVALVVFAAWRPVRAFFGAYLFGAVVILQFHAQAAGVQIPSQFLSALPYIATIVVLVVISASRRSAQGAAPACLGQPFVP</sequence>
<comment type="subcellular location">
    <subcellularLocation>
        <location evidence="1">Cell membrane</location>
        <topology evidence="1">Multi-pass membrane protein</topology>
    </subcellularLocation>
</comment>
<reference evidence="8" key="1">
    <citation type="journal article" date="2019" name="Int. J. Syst. Evol. Microbiol.">
        <title>The Global Catalogue of Microorganisms (GCM) 10K type strain sequencing project: providing services to taxonomists for standard genome sequencing and annotation.</title>
        <authorList>
            <consortium name="The Broad Institute Genomics Platform"/>
            <consortium name="The Broad Institute Genome Sequencing Center for Infectious Disease"/>
            <person name="Wu L."/>
            <person name="Ma J."/>
        </authorList>
    </citation>
    <scope>NUCLEOTIDE SEQUENCE [LARGE SCALE GENOMIC DNA]</scope>
    <source>
        <strain evidence="8">KCTC 42964</strain>
    </source>
</reference>
<feature type="transmembrane region" description="Helical" evidence="6">
    <location>
        <begin position="61"/>
        <end position="86"/>
    </location>
</feature>
<name>A0ABV7KTW0_9PROT</name>
<evidence type="ECO:0000313" key="7">
    <source>
        <dbReference type="EMBL" id="MFC3225729.1"/>
    </source>
</evidence>
<feature type="transmembrane region" description="Helical" evidence="6">
    <location>
        <begin position="181"/>
        <end position="207"/>
    </location>
</feature>
<keyword evidence="5 6" id="KW-0472">Membrane</keyword>
<feature type="transmembrane region" description="Helical" evidence="6">
    <location>
        <begin position="219"/>
        <end position="236"/>
    </location>
</feature>
<keyword evidence="2" id="KW-1003">Cell membrane</keyword>
<feature type="transmembrane region" description="Helical" evidence="6">
    <location>
        <begin position="269"/>
        <end position="287"/>
    </location>
</feature>
<dbReference type="InterPro" id="IPR001851">
    <property type="entry name" value="ABC_transp_permease"/>
</dbReference>
<accession>A0ABV7KTW0</accession>
<feature type="transmembrane region" description="Helical" evidence="6">
    <location>
        <begin position="143"/>
        <end position="160"/>
    </location>
</feature>
<dbReference type="Pfam" id="PF02653">
    <property type="entry name" value="BPD_transp_2"/>
    <property type="match status" value="1"/>
</dbReference>
<keyword evidence="3 6" id="KW-0812">Transmembrane</keyword>
<feature type="transmembrane region" description="Helical" evidence="6">
    <location>
        <begin position="35"/>
        <end position="55"/>
    </location>
</feature>
<gene>
    <name evidence="7" type="ORF">ACFOGJ_00705</name>
</gene>
<dbReference type="EMBL" id="JBHRTR010000004">
    <property type="protein sequence ID" value="MFC3225729.1"/>
    <property type="molecule type" value="Genomic_DNA"/>
</dbReference>
<dbReference type="RefSeq" id="WP_379897462.1">
    <property type="nucleotide sequence ID" value="NZ_JBHRTR010000004.1"/>
</dbReference>
<dbReference type="PANTHER" id="PTHR43370">
    <property type="entry name" value="SUGAR ABC TRANSPORTER INTEGRAL MEMBRANE PROTEIN-RELATED"/>
    <property type="match status" value="1"/>
</dbReference>
<dbReference type="CDD" id="cd06580">
    <property type="entry name" value="TM_PBP1_transp_TpRbsC_like"/>
    <property type="match status" value="1"/>
</dbReference>
<dbReference type="Proteomes" id="UP001595528">
    <property type="component" value="Unassembled WGS sequence"/>
</dbReference>
<feature type="transmembrane region" description="Helical" evidence="6">
    <location>
        <begin position="93"/>
        <end position="113"/>
    </location>
</feature>
<feature type="transmembrane region" description="Helical" evidence="6">
    <location>
        <begin position="6"/>
        <end position="28"/>
    </location>
</feature>
<dbReference type="PANTHER" id="PTHR43370:SF2">
    <property type="entry name" value="ABC TRANSPORTER PERMEASE PROTEIN"/>
    <property type="match status" value="1"/>
</dbReference>
<evidence type="ECO:0000256" key="3">
    <source>
        <dbReference type="ARBA" id="ARBA00022692"/>
    </source>
</evidence>
<protein>
    <submittedName>
        <fullName evidence="7">ABC transporter permease</fullName>
    </submittedName>
</protein>
<evidence type="ECO:0000256" key="5">
    <source>
        <dbReference type="ARBA" id="ARBA00023136"/>
    </source>
</evidence>
<evidence type="ECO:0000256" key="4">
    <source>
        <dbReference type="ARBA" id="ARBA00022989"/>
    </source>
</evidence>
<feature type="transmembrane region" description="Helical" evidence="6">
    <location>
        <begin position="243"/>
        <end position="263"/>
    </location>
</feature>
<evidence type="ECO:0000313" key="8">
    <source>
        <dbReference type="Proteomes" id="UP001595528"/>
    </source>
</evidence>
<comment type="caution">
    <text evidence="7">The sequence shown here is derived from an EMBL/GenBank/DDBJ whole genome shotgun (WGS) entry which is preliminary data.</text>
</comment>
<keyword evidence="8" id="KW-1185">Reference proteome</keyword>
<evidence type="ECO:0000256" key="2">
    <source>
        <dbReference type="ARBA" id="ARBA00022475"/>
    </source>
</evidence>
<evidence type="ECO:0000256" key="1">
    <source>
        <dbReference type="ARBA" id="ARBA00004651"/>
    </source>
</evidence>
<organism evidence="7 8">
    <name type="scientific">Marinibaculum pumilum</name>
    <dbReference type="NCBI Taxonomy" id="1766165"/>
    <lineage>
        <taxon>Bacteria</taxon>
        <taxon>Pseudomonadati</taxon>
        <taxon>Pseudomonadota</taxon>
        <taxon>Alphaproteobacteria</taxon>
        <taxon>Rhodospirillales</taxon>
        <taxon>Rhodospirillaceae</taxon>
        <taxon>Marinibaculum</taxon>
    </lineage>
</organism>
<proteinExistence type="predicted"/>
<evidence type="ECO:0000256" key="6">
    <source>
        <dbReference type="SAM" id="Phobius"/>
    </source>
</evidence>